<evidence type="ECO:0000313" key="3">
    <source>
        <dbReference type="EMBL" id="BCJ43658.1"/>
    </source>
</evidence>
<dbReference type="Proteomes" id="UP000676967">
    <property type="component" value="Chromosome"/>
</dbReference>
<dbReference type="RefSeq" id="WP_268248767.1">
    <property type="nucleotide sequence ID" value="NZ_AP023356.1"/>
</dbReference>
<dbReference type="SUPFAM" id="SSF52540">
    <property type="entry name" value="P-loop containing nucleoside triphosphate hydrolases"/>
    <property type="match status" value="1"/>
</dbReference>
<sequence length="442" mass="46783">MASDQRPEFGAVLRAHRRRAGLTQEELAAHAAIGVRTVRDLERGRSSRPQRTTVELLARALRLTGSDRDAFLAAARGRPTVVLPPAPLDELIGRDTDIAELVARLAATDGPRGVTLVGVAGVGKTSLAVVVAHRLTGVYPGGVAGVAVADEIAAGELLSSVAAGFGVAGPRELPGHLDGRPALIFVDAVDRAPQAVGEALAGLLEQVPRLRFLATGRQPAGLAEERVWPVVPLATPPVNLSVDTVGELMAYPAVGLFLERLGRVRRTRLAPHEIAPLAALVRRLGGLPLAIELAAARGRVLTVPEILDRYAGPAAPKEPAEPPAVVSLRAVVAETYRVLAPAEQRALRLLAVFRHRWSRDLAEVLLDTSDGVDADVVHLLDRLVALGLLSVSGDHAVHFRLPSAVRDFATERAAAEGELEDARKRHARLLADRAVPGPEAVF</sequence>
<dbReference type="PANTHER" id="PTHR47691:SF3">
    <property type="entry name" value="HTH-TYPE TRANSCRIPTIONAL REGULATOR RV0890C-RELATED"/>
    <property type="match status" value="1"/>
</dbReference>
<proteinExistence type="predicted"/>
<accession>A0ABM7LWJ7</accession>
<dbReference type="SMART" id="SM00530">
    <property type="entry name" value="HTH_XRE"/>
    <property type="match status" value="1"/>
</dbReference>
<feature type="coiled-coil region" evidence="1">
    <location>
        <begin position="405"/>
        <end position="432"/>
    </location>
</feature>
<dbReference type="InterPro" id="IPR010982">
    <property type="entry name" value="Lambda_DNA-bd_dom_sf"/>
</dbReference>
<feature type="domain" description="HTH cro/C1-type" evidence="2">
    <location>
        <begin position="13"/>
        <end position="68"/>
    </location>
</feature>
<dbReference type="PRINTS" id="PR00364">
    <property type="entry name" value="DISEASERSIST"/>
</dbReference>
<evidence type="ECO:0000313" key="4">
    <source>
        <dbReference type="Proteomes" id="UP000676967"/>
    </source>
</evidence>
<protein>
    <submittedName>
        <fullName evidence="3">XRE family transcriptional regulator</fullName>
    </submittedName>
</protein>
<dbReference type="Gene3D" id="1.10.260.40">
    <property type="entry name" value="lambda repressor-like DNA-binding domains"/>
    <property type="match status" value="1"/>
</dbReference>
<evidence type="ECO:0000259" key="2">
    <source>
        <dbReference type="PROSITE" id="PS50943"/>
    </source>
</evidence>
<name>A0ABM7LWJ7_9ACTN</name>
<dbReference type="InterPro" id="IPR001387">
    <property type="entry name" value="Cro/C1-type_HTH"/>
</dbReference>
<evidence type="ECO:0000256" key="1">
    <source>
        <dbReference type="SAM" id="Coils"/>
    </source>
</evidence>
<reference evidence="3 4" key="1">
    <citation type="submission" date="2020-08" db="EMBL/GenBank/DDBJ databases">
        <title>Whole genome shotgun sequence of Actinoplanes ianthinogenes NBRC 13996.</title>
        <authorList>
            <person name="Komaki H."/>
            <person name="Tamura T."/>
        </authorList>
    </citation>
    <scope>NUCLEOTIDE SEQUENCE [LARGE SCALE GENOMIC DNA]</scope>
    <source>
        <strain evidence="3 4">NBRC 13996</strain>
    </source>
</reference>
<dbReference type="SUPFAM" id="SSF47413">
    <property type="entry name" value="lambda repressor-like DNA-binding domains"/>
    <property type="match status" value="1"/>
</dbReference>
<dbReference type="EMBL" id="AP023356">
    <property type="protein sequence ID" value="BCJ43658.1"/>
    <property type="molecule type" value="Genomic_DNA"/>
</dbReference>
<gene>
    <name evidence="3" type="ORF">Aiant_43150</name>
</gene>
<dbReference type="CDD" id="cd00093">
    <property type="entry name" value="HTH_XRE"/>
    <property type="match status" value="1"/>
</dbReference>
<dbReference type="PROSITE" id="PS50943">
    <property type="entry name" value="HTH_CROC1"/>
    <property type="match status" value="1"/>
</dbReference>
<dbReference type="InterPro" id="IPR027417">
    <property type="entry name" value="P-loop_NTPase"/>
</dbReference>
<dbReference type="PANTHER" id="PTHR47691">
    <property type="entry name" value="REGULATOR-RELATED"/>
    <property type="match status" value="1"/>
</dbReference>
<organism evidence="3 4">
    <name type="scientific">Actinoplanes ianthinogenes</name>
    <dbReference type="NCBI Taxonomy" id="122358"/>
    <lineage>
        <taxon>Bacteria</taxon>
        <taxon>Bacillati</taxon>
        <taxon>Actinomycetota</taxon>
        <taxon>Actinomycetes</taxon>
        <taxon>Micromonosporales</taxon>
        <taxon>Micromonosporaceae</taxon>
        <taxon>Actinoplanes</taxon>
    </lineage>
</organism>
<keyword evidence="4" id="KW-1185">Reference proteome</keyword>
<keyword evidence="1" id="KW-0175">Coiled coil</keyword>
<dbReference type="Gene3D" id="3.40.50.300">
    <property type="entry name" value="P-loop containing nucleotide triphosphate hydrolases"/>
    <property type="match status" value="1"/>
</dbReference>
<dbReference type="Pfam" id="PF13560">
    <property type="entry name" value="HTH_31"/>
    <property type="match status" value="1"/>
</dbReference>